<comment type="caution">
    <text evidence="6">The sequence shown here is derived from an EMBL/GenBank/DDBJ whole genome shotgun (WGS) entry which is preliminary data.</text>
</comment>
<evidence type="ECO:0000256" key="1">
    <source>
        <dbReference type="ARBA" id="ARBA00022898"/>
    </source>
</evidence>
<dbReference type="PANTHER" id="PTHR30244:SF36">
    <property type="entry name" value="3-OXO-GLUCOSE-6-PHOSPHATE:GLUTAMATE AMINOTRANSFERASE"/>
    <property type="match status" value="1"/>
</dbReference>
<evidence type="ECO:0000256" key="4">
    <source>
        <dbReference type="PIRSR" id="PIRSR000390-2"/>
    </source>
</evidence>
<dbReference type="GO" id="GO:0008483">
    <property type="term" value="F:transaminase activity"/>
    <property type="evidence" value="ECO:0007669"/>
    <property type="project" value="UniProtKB-KW"/>
</dbReference>
<dbReference type="EMBL" id="AHMY02000059">
    <property type="protein sequence ID" value="EKO14149.1"/>
    <property type="molecule type" value="Genomic_DNA"/>
</dbReference>
<feature type="modified residue" description="N6-(pyridoxal phosphate)lysine" evidence="4">
    <location>
        <position position="185"/>
    </location>
</feature>
<gene>
    <name evidence="6" type="ORF">LEP1GSC081_2012</name>
</gene>
<keyword evidence="1 4" id="KW-0663">Pyridoxal phosphate</keyword>
<dbReference type="PIRSF" id="PIRSF000390">
    <property type="entry name" value="PLP_StrS"/>
    <property type="match status" value="1"/>
</dbReference>
<accession>A0A0E2B067</accession>
<evidence type="ECO:0000313" key="6">
    <source>
        <dbReference type="EMBL" id="EKO14149.1"/>
    </source>
</evidence>
<name>A0A0E2B067_9LEPT</name>
<evidence type="ECO:0000256" key="3">
    <source>
        <dbReference type="PIRSR" id="PIRSR000390-1"/>
    </source>
</evidence>
<dbReference type="Proteomes" id="UP000006253">
    <property type="component" value="Unassembled WGS sequence"/>
</dbReference>
<dbReference type="FunFam" id="3.40.640.10:FF:000123">
    <property type="entry name" value="DegT/DnrJ/EryC1/StrS family aminotransferase"/>
    <property type="match status" value="1"/>
</dbReference>
<protein>
    <submittedName>
        <fullName evidence="6">DegT/DnrJ/EryC1/StrS aminotransferase family protein</fullName>
    </submittedName>
</protein>
<dbReference type="InterPro" id="IPR000653">
    <property type="entry name" value="DegT/StrS_aminotransferase"/>
</dbReference>
<sequence length="363" mass="41444">MIEYENLRLTNIRFFEEYKTKILETIESGWYILGKEVSNFESQFAEYNGNRHCIGVGNGLDALILALKALGVEKNSEIIVPSNTYIASILAILHAGLKPVLVEPDIRTYNIDPKKIEEKINSKTKGILIVHLYGKPCDMDSILKIKEKNNLFLVEDCAQSHGALYKGKKTGTFGEMSGFSFYPTKNLGAIGDAGAVVTDSDLYHDEIRKLRNYGSSIKYKNDLVGYNSRLDELQATILSIKLKYLDVMNEHKRSLAKIYLENLKEDFIKPIVDEKVYDVYHIFNIRHKKRDELRDYLLKNGVRTEIHYPISPHKQVAMKDVISYAEGEFAISEEIHSTTLSLPVSTFHTEEDIYKVVEIMNGF</sequence>
<dbReference type="InterPro" id="IPR015421">
    <property type="entry name" value="PyrdxlP-dep_Trfase_major"/>
</dbReference>
<keyword evidence="6" id="KW-0032">Aminotransferase</keyword>
<feature type="active site" description="Proton acceptor" evidence="3">
    <location>
        <position position="185"/>
    </location>
</feature>
<comment type="similarity">
    <text evidence="2 5">Belongs to the DegT/DnrJ/EryC1 family.</text>
</comment>
<dbReference type="Gene3D" id="3.40.640.10">
    <property type="entry name" value="Type I PLP-dependent aspartate aminotransferase-like (Major domain)"/>
    <property type="match status" value="1"/>
</dbReference>
<dbReference type="InterPro" id="IPR015424">
    <property type="entry name" value="PyrdxlP-dep_Trfase"/>
</dbReference>
<dbReference type="GO" id="GO:0000271">
    <property type="term" value="P:polysaccharide biosynthetic process"/>
    <property type="evidence" value="ECO:0007669"/>
    <property type="project" value="TreeGrafter"/>
</dbReference>
<dbReference type="CDD" id="cd00616">
    <property type="entry name" value="AHBA_syn"/>
    <property type="match status" value="1"/>
</dbReference>
<dbReference type="PANTHER" id="PTHR30244">
    <property type="entry name" value="TRANSAMINASE"/>
    <property type="match status" value="1"/>
</dbReference>
<evidence type="ECO:0000313" key="7">
    <source>
        <dbReference type="Proteomes" id="UP000006253"/>
    </source>
</evidence>
<keyword evidence="6" id="KW-0808">Transferase</keyword>
<organism evidence="6 7">
    <name type="scientific">Leptospira kirschneri str. H1</name>
    <dbReference type="NCBI Taxonomy" id="1049966"/>
    <lineage>
        <taxon>Bacteria</taxon>
        <taxon>Pseudomonadati</taxon>
        <taxon>Spirochaetota</taxon>
        <taxon>Spirochaetia</taxon>
        <taxon>Leptospirales</taxon>
        <taxon>Leptospiraceae</taxon>
        <taxon>Leptospira</taxon>
    </lineage>
</organism>
<dbReference type="RefSeq" id="WP_004766697.1">
    <property type="nucleotide sequence ID" value="NZ_AHMY02000059.1"/>
</dbReference>
<dbReference type="InterPro" id="IPR015422">
    <property type="entry name" value="PyrdxlP-dep_Trfase_small"/>
</dbReference>
<dbReference type="Gene3D" id="3.90.1150.10">
    <property type="entry name" value="Aspartate Aminotransferase, domain 1"/>
    <property type="match status" value="1"/>
</dbReference>
<dbReference type="Pfam" id="PF01041">
    <property type="entry name" value="DegT_DnrJ_EryC1"/>
    <property type="match status" value="1"/>
</dbReference>
<reference evidence="6 7" key="1">
    <citation type="submission" date="2012-10" db="EMBL/GenBank/DDBJ databases">
        <authorList>
            <person name="Harkins D.M."/>
            <person name="Durkin A.S."/>
            <person name="Brinkac L.M."/>
            <person name="Selengut J.D."/>
            <person name="Sanka R."/>
            <person name="DePew J."/>
            <person name="Purushe J."/>
            <person name="Peacock S.J."/>
            <person name="Thaipadungpanit J."/>
            <person name="Wuthiekanun V.W."/>
            <person name="Day N.P."/>
            <person name="Vinetz J.M."/>
            <person name="Sutton G.G."/>
            <person name="Nelson W.C."/>
            <person name="Fouts D.E."/>
        </authorList>
    </citation>
    <scope>NUCLEOTIDE SEQUENCE [LARGE SCALE GENOMIC DNA]</scope>
    <source>
        <strain evidence="6 7">H1</strain>
    </source>
</reference>
<dbReference type="AlphaFoldDB" id="A0A0E2B067"/>
<dbReference type="GO" id="GO:0030170">
    <property type="term" value="F:pyridoxal phosphate binding"/>
    <property type="evidence" value="ECO:0007669"/>
    <property type="project" value="TreeGrafter"/>
</dbReference>
<proteinExistence type="inferred from homology"/>
<dbReference type="SUPFAM" id="SSF53383">
    <property type="entry name" value="PLP-dependent transferases"/>
    <property type="match status" value="1"/>
</dbReference>
<evidence type="ECO:0000256" key="5">
    <source>
        <dbReference type="RuleBase" id="RU004508"/>
    </source>
</evidence>
<evidence type="ECO:0000256" key="2">
    <source>
        <dbReference type="ARBA" id="ARBA00037999"/>
    </source>
</evidence>